<sequence>MRNIYYLAKCEQALNQYLALYQLGNLQLKNLNKLCYKTEPQVLKSNILFLKEITLKQAYSSYENSVLERSFLESIAFVIECEVINEILASKNWSLMIDESTSFIAKYFAIVSKHISENQPVLCYLKLVELDNCSAEAIMNDLNCFIIAKSIDINNLIHFGSDSASTMLENQTGIATQLKKINLYITENHCIAYHLYLACKDTAKKIQYF</sequence>
<organism evidence="1 2">
    <name type="scientific">Racocetra persica</name>
    <dbReference type="NCBI Taxonomy" id="160502"/>
    <lineage>
        <taxon>Eukaryota</taxon>
        <taxon>Fungi</taxon>
        <taxon>Fungi incertae sedis</taxon>
        <taxon>Mucoromycota</taxon>
        <taxon>Glomeromycotina</taxon>
        <taxon>Glomeromycetes</taxon>
        <taxon>Diversisporales</taxon>
        <taxon>Gigasporaceae</taxon>
        <taxon>Racocetra</taxon>
    </lineage>
</organism>
<evidence type="ECO:0000313" key="1">
    <source>
        <dbReference type="EMBL" id="CAG8529349.1"/>
    </source>
</evidence>
<evidence type="ECO:0000313" key="2">
    <source>
        <dbReference type="Proteomes" id="UP000789920"/>
    </source>
</evidence>
<dbReference type="Proteomes" id="UP000789920">
    <property type="component" value="Unassembled WGS sequence"/>
</dbReference>
<comment type="caution">
    <text evidence="1">The sequence shown here is derived from an EMBL/GenBank/DDBJ whole genome shotgun (WGS) entry which is preliminary data.</text>
</comment>
<proteinExistence type="predicted"/>
<gene>
    <name evidence="1" type="ORF">RPERSI_LOCUS3065</name>
</gene>
<dbReference type="EMBL" id="CAJVQC010003593">
    <property type="protein sequence ID" value="CAG8529349.1"/>
    <property type="molecule type" value="Genomic_DNA"/>
</dbReference>
<protein>
    <submittedName>
        <fullName evidence="1">13204_t:CDS:1</fullName>
    </submittedName>
</protein>
<accession>A0ACA9LKS3</accession>
<name>A0ACA9LKS3_9GLOM</name>
<reference evidence="1" key="1">
    <citation type="submission" date="2021-06" db="EMBL/GenBank/DDBJ databases">
        <authorList>
            <person name="Kallberg Y."/>
            <person name="Tangrot J."/>
            <person name="Rosling A."/>
        </authorList>
    </citation>
    <scope>NUCLEOTIDE SEQUENCE</scope>
    <source>
        <strain evidence="1">MA461A</strain>
    </source>
</reference>
<keyword evidence="2" id="KW-1185">Reference proteome</keyword>